<feature type="region of interest" description="Disordered" evidence="1">
    <location>
        <begin position="49"/>
        <end position="75"/>
    </location>
</feature>
<organism evidence="2 3">
    <name type="scientific">Pipistrellus nathusii</name>
    <name type="common">Nathusius' pipistrelle</name>
    <dbReference type="NCBI Taxonomy" id="59473"/>
    <lineage>
        <taxon>Eukaryota</taxon>
        <taxon>Metazoa</taxon>
        <taxon>Chordata</taxon>
        <taxon>Craniata</taxon>
        <taxon>Vertebrata</taxon>
        <taxon>Euteleostomi</taxon>
        <taxon>Mammalia</taxon>
        <taxon>Eutheria</taxon>
        <taxon>Laurasiatheria</taxon>
        <taxon>Chiroptera</taxon>
        <taxon>Yangochiroptera</taxon>
        <taxon>Vespertilionidae</taxon>
        <taxon>Pipistrellus</taxon>
    </lineage>
</organism>
<proteinExistence type="predicted"/>
<sequence>MMMDVPLAVFASVLGLPPFLLVAVCYCVAVHNPKKQEWKWHALHPGVPGHSRGETEGVRGLHPSLHPFRPAQPLK</sequence>
<protein>
    <submittedName>
        <fullName evidence="2">Uncharacterized protein</fullName>
    </submittedName>
</protein>
<keyword evidence="3" id="KW-1185">Reference proteome</keyword>
<evidence type="ECO:0000256" key="1">
    <source>
        <dbReference type="SAM" id="MobiDB-lite"/>
    </source>
</evidence>
<dbReference type="EMBL" id="OY882862">
    <property type="protein sequence ID" value="CAK6446051.1"/>
    <property type="molecule type" value="Genomic_DNA"/>
</dbReference>
<evidence type="ECO:0000313" key="3">
    <source>
        <dbReference type="Proteomes" id="UP001314169"/>
    </source>
</evidence>
<accession>A0ABP0AB27</accession>
<reference evidence="2" key="1">
    <citation type="submission" date="2023-12" db="EMBL/GenBank/DDBJ databases">
        <authorList>
            <person name="Brown T."/>
        </authorList>
    </citation>
    <scope>NUCLEOTIDE SEQUENCE</scope>
</reference>
<name>A0ABP0AB27_PIPNA</name>
<gene>
    <name evidence="2" type="ORF">MPIPNATIZW_LOCUS14357</name>
</gene>
<evidence type="ECO:0000313" key="2">
    <source>
        <dbReference type="EMBL" id="CAK6446051.1"/>
    </source>
</evidence>
<dbReference type="Proteomes" id="UP001314169">
    <property type="component" value="Chromosome 5"/>
</dbReference>